<keyword evidence="2" id="KW-1185">Reference proteome</keyword>
<comment type="caution">
    <text evidence="1">The sequence shown here is derived from an EMBL/GenBank/DDBJ whole genome shotgun (WGS) entry which is preliminary data.</text>
</comment>
<evidence type="ECO:0000313" key="2">
    <source>
        <dbReference type="Proteomes" id="UP000805649"/>
    </source>
</evidence>
<evidence type="ECO:0000313" key="1">
    <source>
        <dbReference type="EMBL" id="KAL0935687.1"/>
    </source>
</evidence>
<accession>A0ACC3YXU0</accession>
<sequence length="259" mass="28163">MSTNISTSITTTAAALLAITTPFVQPPACDSWRTTTVRARPLTLVNGTTLSIPVVVSEPASSCYPSGWKQFPRESRLHFNPGVCPEGWTYFDMAEAALYSTAFCCNSGFSYTYFNDYSPFGSLVSLGCVKGGPKTSSNSATPDTSSTDTVHEAWVVTWKRTDTPTLTPKLPTLTNYMTVPTWTPGEKIPDGKYDATKSGSGNQYPSQSLIFFITIGIPLISATLIGSCVWCCVRECKKQRRQKRLDKVTGGGLSPSIYR</sequence>
<gene>
    <name evidence="1" type="ORF">CTRU02_210278</name>
</gene>
<dbReference type="EMBL" id="VUJX02000006">
    <property type="protein sequence ID" value="KAL0935687.1"/>
    <property type="molecule type" value="Genomic_DNA"/>
</dbReference>
<reference evidence="1 2" key="1">
    <citation type="journal article" date="2020" name="Phytopathology">
        <title>Genome Sequence Resources of Colletotrichum truncatum, C. plurivorum, C. musicola, and C. sojae: Four Species Pathogenic to Soybean (Glycine max).</title>
        <authorList>
            <person name="Rogerio F."/>
            <person name="Boufleur T.R."/>
            <person name="Ciampi-Guillardi M."/>
            <person name="Sukno S.A."/>
            <person name="Thon M.R."/>
            <person name="Massola Junior N.S."/>
            <person name="Baroncelli R."/>
        </authorList>
    </citation>
    <scope>NUCLEOTIDE SEQUENCE [LARGE SCALE GENOMIC DNA]</scope>
    <source>
        <strain evidence="1 2">CMES1059</strain>
    </source>
</reference>
<organism evidence="1 2">
    <name type="scientific">Colletotrichum truncatum</name>
    <name type="common">Anthracnose fungus</name>
    <name type="synonym">Colletotrichum capsici</name>
    <dbReference type="NCBI Taxonomy" id="5467"/>
    <lineage>
        <taxon>Eukaryota</taxon>
        <taxon>Fungi</taxon>
        <taxon>Dikarya</taxon>
        <taxon>Ascomycota</taxon>
        <taxon>Pezizomycotina</taxon>
        <taxon>Sordariomycetes</taxon>
        <taxon>Hypocreomycetidae</taxon>
        <taxon>Glomerellales</taxon>
        <taxon>Glomerellaceae</taxon>
        <taxon>Colletotrichum</taxon>
        <taxon>Colletotrichum truncatum species complex</taxon>
    </lineage>
</organism>
<dbReference type="Proteomes" id="UP000805649">
    <property type="component" value="Unassembled WGS sequence"/>
</dbReference>
<protein>
    <submittedName>
        <fullName evidence="1">Uncharacterized protein</fullName>
    </submittedName>
</protein>
<name>A0ACC3YXU0_COLTU</name>
<proteinExistence type="predicted"/>